<keyword evidence="6 7" id="KW-0472">Membrane</keyword>
<dbReference type="AlphaFoldDB" id="A0A9D9HPY7"/>
<dbReference type="GO" id="GO:0016020">
    <property type="term" value="C:membrane"/>
    <property type="evidence" value="ECO:0007669"/>
    <property type="project" value="UniProtKB-SubCell"/>
</dbReference>
<evidence type="ECO:0000313" key="9">
    <source>
        <dbReference type="EMBL" id="MBO8457676.1"/>
    </source>
</evidence>
<feature type="transmembrane region" description="Helical" evidence="7">
    <location>
        <begin position="12"/>
        <end position="31"/>
    </location>
</feature>
<evidence type="ECO:0000313" key="10">
    <source>
        <dbReference type="Proteomes" id="UP000823638"/>
    </source>
</evidence>
<evidence type="ECO:0000256" key="7">
    <source>
        <dbReference type="SAM" id="Phobius"/>
    </source>
</evidence>
<accession>A0A9D9HPY7</accession>
<dbReference type="EMBL" id="JADIMM010000073">
    <property type="protein sequence ID" value="MBO8457676.1"/>
    <property type="molecule type" value="Genomic_DNA"/>
</dbReference>
<comment type="subcellular location">
    <subcellularLocation>
        <location evidence="1">Membrane</location>
        <topology evidence="1">Multi-pass membrane protein</topology>
    </subcellularLocation>
</comment>
<evidence type="ECO:0000256" key="1">
    <source>
        <dbReference type="ARBA" id="ARBA00004141"/>
    </source>
</evidence>
<dbReference type="GO" id="GO:0016780">
    <property type="term" value="F:phosphotransferase activity, for other substituted phosphate groups"/>
    <property type="evidence" value="ECO:0007669"/>
    <property type="project" value="TreeGrafter"/>
</dbReference>
<evidence type="ECO:0000256" key="2">
    <source>
        <dbReference type="ARBA" id="ARBA00006464"/>
    </source>
</evidence>
<evidence type="ECO:0000256" key="3">
    <source>
        <dbReference type="ARBA" id="ARBA00022679"/>
    </source>
</evidence>
<feature type="transmembrane region" description="Helical" evidence="7">
    <location>
        <begin position="46"/>
        <end position="66"/>
    </location>
</feature>
<dbReference type="Pfam" id="PF02397">
    <property type="entry name" value="Bac_transf"/>
    <property type="match status" value="1"/>
</dbReference>
<evidence type="ECO:0000256" key="5">
    <source>
        <dbReference type="ARBA" id="ARBA00022989"/>
    </source>
</evidence>
<keyword evidence="4 7" id="KW-0812">Transmembrane</keyword>
<reference evidence="9" key="2">
    <citation type="journal article" date="2021" name="PeerJ">
        <title>Extensive microbial diversity within the chicken gut microbiome revealed by metagenomics and culture.</title>
        <authorList>
            <person name="Gilroy R."/>
            <person name="Ravi A."/>
            <person name="Getino M."/>
            <person name="Pursley I."/>
            <person name="Horton D.L."/>
            <person name="Alikhan N.F."/>
            <person name="Baker D."/>
            <person name="Gharbi K."/>
            <person name="Hall N."/>
            <person name="Watson M."/>
            <person name="Adriaenssens E.M."/>
            <person name="Foster-Nyarko E."/>
            <person name="Jarju S."/>
            <person name="Secka A."/>
            <person name="Antonio M."/>
            <person name="Oren A."/>
            <person name="Chaudhuri R.R."/>
            <person name="La Ragione R."/>
            <person name="Hildebrand F."/>
            <person name="Pallen M.J."/>
        </authorList>
    </citation>
    <scope>NUCLEOTIDE SEQUENCE</scope>
    <source>
        <strain evidence="9">10532</strain>
    </source>
</reference>
<sequence length="459" mass="53835">MRNATRKLKQFSIMLVDVVFLTISLVVTLWVRNLEFPTLDYVMTHFGYFWILMIFWIVAMYTMNMYSLEKPFDSLNMWIKMSFSGIICALVGFAIFYLFPSRMIAPKTVVLLYGAFSVIFLMIWRTVYSKLFEKIGISRKVIFLGTAPSITELLTAMESFSYLKFEPVAVYDELESNLGTVNNDRILKISTTDKLKEIISEKDVKLFVIPEGKDLPQDIRTLMFSLLADKASFFTLPDFYEIVTRKIPLGSINENWFLRNINLEEKNLYQIFKRFLDIILAFIALIITIVFWPFIALIIKIESHGPVFFKQIREGKGGKTFTIYKFRTMKETNNDYKPTAEKDDRITRFGNFMRKTRIDELPQLLNIINGTMSLIGPRPERPELAKKLEEKIPYYRQRLLVKPGITGWDQVSGEYHSPSYEDTYKKLQYDLYYIKNQSVFLDISIFFKTITTVFHKLGR</sequence>
<dbReference type="NCBIfam" id="TIGR03025">
    <property type="entry name" value="EPS_sugtrans"/>
    <property type="match status" value="1"/>
</dbReference>
<dbReference type="PANTHER" id="PTHR30576:SF0">
    <property type="entry name" value="UNDECAPRENYL-PHOSPHATE N-ACETYLGALACTOSAMINYL 1-PHOSPHATE TRANSFERASE-RELATED"/>
    <property type="match status" value="1"/>
</dbReference>
<keyword evidence="5 7" id="KW-1133">Transmembrane helix</keyword>
<dbReference type="InterPro" id="IPR017475">
    <property type="entry name" value="EPS_sugar_tfrase"/>
</dbReference>
<keyword evidence="3 9" id="KW-0808">Transferase</keyword>
<dbReference type="PANTHER" id="PTHR30576">
    <property type="entry name" value="COLANIC BIOSYNTHESIS UDP-GLUCOSE LIPID CARRIER TRANSFERASE"/>
    <property type="match status" value="1"/>
</dbReference>
<dbReference type="Gene3D" id="3.40.50.720">
    <property type="entry name" value="NAD(P)-binding Rossmann-like Domain"/>
    <property type="match status" value="1"/>
</dbReference>
<gene>
    <name evidence="9" type="ORF">IAA81_05545</name>
</gene>
<evidence type="ECO:0000256" key="4">
    <source>
        <dbReference type="ARBA" id="ARBA00022692"/>
    </source>
</evidence>
<protein>
    <submittedName>
        <fullName evidence="9">Sugar transferase</fullName>
    </submittedName>
</protein>
<comment type="similarity">
    <text evidence="2">Belongs to the bacterial sugar transferase family.</text>
</comment>
<feature type="transmembrane region" description="Helical" evidence="7">
    <location>
        <begin position="275"/>
        <end position="299"/>
    </location>
</feature>
<feature type="transmembrane region" description="Helical" evidence="7">
    <location>
        <begin position="104"/>
        <end position="124"/>
    </location>
</feature>
<evidence type="ECO:0000259" key="8">
    <source>
        <dbReference type="Pfam" id="PF02397"/>
    </source>
</evidence>
<evidence type="ECO:0000256" key="6">
    <source>
        <dbReference type="ARBA" id="ARBA00023136"/>
    </source>
</evidence>
<dbReference type="InterPro" id="IPR003362">
    <property type="entry name" value="Bact_transf"/>
</dbReference>
<reference evidence="9" key="1">
    <citation type="submission" date="2020-10" db="EMBL/GenBank/DDBJ databases">
        <authorList>
            <person name="Gilroy R."/>
        </authorList>
    </citation>
    <scope>NUCLEOTIDE SEQUENCE</scope>
    <source>
        <strain evidence="9">10532</strain>
    </source>
</reference>
<feature type="transmembrane region" description="Helical" evidence="7">
    <location>
        <begin position="78"/>
        <end position="98"/>
    </location>
</feature>
<organism evidence="9 10">
    <name type="scientific">Candidatus Gallitreponema excrementavium</name>
    <dbReference type="NCBI Taxonomy" id="2840840"/>
    <lineage>
        <taxon>Bacteria</taxon>
        <taxon>Pseudomonadati</taxon>
        <taxon>Spirochaetota</taxon>
        <taxon>Spirochaetia</taxon>
        <taxon>Spirochaetales</taxon>
        <taxon>Candidatus Gallitreponema</taxon>
    </lineage>
</organism>
<comment type="caution">
    <text evidence="9">The sequence shown here is derived from an EMBL/GenBank/DDBJ whole genome shotgun (WGS) entry which is preliminary data.</text>
</comment>
<proteinExistence type="inferred from homology"/>
<name>A0A9D9HPY7_9SPIR</name>
<feature type="domain" description="Bacterial sugar transferase" evidence="8">
    <location>
        <begin position="273"/>
        <end position="454"/>
    </location>
</feature>
<dbReference type="Proteomes" id="UP000823638">
    <property type="component" value="Unassembled WGS sequence"/>
</dbReference>